<organism evidence="9 10">
    <name type="scientific">Macrostomum lignano</name>
    <dbReference type="NCBI Taxonomy" id="282301"/>
    <lineage>
        <taxon>Eukaryota</taxon>
        <taxon>Metazoa</taxon>
        <taxon>Spiralia</taxon>
        <taxon>Lophotrochozoa</taxon>
        <taxon>Platyhelminthes</taxon>
        <taxon>Rhabditophora</taxon>
        <taxon>Macrostomorpha</taxon>
        <taxon>Macrostomida</taxon>
        <taxon>Macrostomidae</taxon>
        <taxon>Macrostomum</taxon>
    </lineage>
</organism>
<dbReference type="InterPro" id="IPR008271">
    <property type="entry name" value="Ser/Thr_kinase_AS"/>
</dbReference>
<dbReference type="InterPro" id="IPR017441">
    <property type="entry name" value="Protein_kinase_ATP_BS"/>
</dbReference>
<accession>A0A1I8GH43</accession>
<evidence type="ECO:0000256" key="7">
    <source>
        <dbReference type="RuleBase" id="RU000304"/>
    </source>
</evidence>
<dbReference type="PROSITE" id="PS50011">
    <property type="entry name" value="PROTEIN_KINASE_DOM"/>
    <property type="match status" value="1"/>
</dbReference>
<dbReference type="InterPro" id="IPR011009">
    <property type="entry name" value="Kinase-like_dom_sf"/>
</dbReference>
<proteinExistence type="inferred from homology"/>
<dbReference type="Gene3D" id="1.10.510.10">
    <property type="entry name" value="Transferase(Phosphotransferase) domain 1"/>
    <property type="match status" value="1"/>
</dbReference>
<dbReference type="Proteomes" id="UP000095280">
    <property type="component" value="Unplaced"/>
</dbReference>
<dbReference type="InterPro" id="IPR000719">
    <property type="entry name" value="Prot_kinase_dom"/>
</dbReference>
<evidence type="ECO:0000256" key="6">
    <source>
        <dbReference type="PROSITE-ProRule" id="PRU10141"/>
    </source>
</evidence>
<dbReference type="AlphaFoldDB" id="A0A1I8GH43"/>
<dbReference type="GO" id="GO:0004674">
    <property type="term" value="F:protein serine/threonine kinase activity"/>
    <property type="evidence" value="ECO:0007669"/>
    <property type="project" value="UniProtKB-KW"/>
</dbReference>
<dbReference type="GO" id="GO:0005524">
    <property type="term" value="F:ATP binding"/>
    <property type="evidence" value="ECO:0007669"/>
    <property type="project" value="UniProtKB-UniRule"/>
</dbReference>
<evidence type="ECO:0000259" key="8">
    <source>
        <dbReference type="PROSITE" id="PS50011"/>
    </source>
</evidence>
<keyword evidence="4" id="KW-0418">Kinase</keyword>
<evidence type="ECO:0000313" key="9">
    <source>
        <dbReference type="Proteomes" id="UP000095280"/>
    </source>
</evidence>
<evidence type="ECO:0000256" key="5">
    <source>
        <dbReference type="ARBA" id="ARBA00022840"/>
    </source>
</evidence>
<sequence>APIEFTPSLQLTNKRNGTTYRRLCLLGRGATSSCFAVLSLLPTTRTARLQCLACKALPKCRLIDSPAAQQRLAREIRLHSSLPKHRHVLQLIDWFEDSDVISLRGAVSQPEAQFYLRQLFDGCQHLHRRCGVAHRDLKPSNLVLTERMLLRIADFGFACRPAEESGSRQPVCGTLAYMAPELLGAIGSPR</sequence>
<dbReference type="PANTHER" id="PTHR24345:SF0">
    <property type="entry name" value="CELL CYCLE SERINE_THREONINE-PROTEIN KINASE CDC5_MSD2"/>
    <property type="match status" value="1"/>
</dbReference>
<comment type="similarity">
    <text evidence="7">Belongs to the protein kinase superfamily.</text>
</comment>
<protein>
    <submittedName>
        <fullName evidence="10">Protein kinase domain-containing protein</fullName>
    </submittedName>
</protein>
<dbReference type="WBParaSite" id="maker-uti_cns_0001881-snap-gene-0.20-mRNA-1">
    <property type="protein sequence ID" value="maker-uti_cns_0001881-snap-gene-0.20-mRNA-1"/>
    <property type="gene ID" value="maker-uti_cns_0001881-snap-gene-0.20"/>
</dbReference>
<keyword evidence="5 6" id="KW-0067">ATP-binding</keyword>
<keyword evidence="3 6" id="KW-0547">Nucleotide-binding</keyword>
<dbReference type="PANTHER" id="PTHR24345">
    <property type="entry name" value="SERINE/THREONINE-PROTEIN KINASE PLK"/>
    <property type="match status" value="1"/>
</dbReference>
<evidence type="ECO:0000256" key="4">
    <source>
        <dbReference type="ARBA" id="ARBA00022777"/>
    </source>
</evidence>
<dbReference type="PROSITE" id="PS00108">
    <property type="entry name" value="PROTEIN_KINASE_ST"/>
    <property type="match status" value="1"/>
</dbReference>
<evidence type="ECO:0000256" key="2">
    <source>
        <dbReference type="ARBA" id="ARBA00022679"/>
    </source>
</evidence>
<keyword evidence="2" id="KW-0808">Transferase</keyword>
<dbReference type="Pfam" id="PF00069">
    <property type="entry name" value="Pkinase"/>
    <property type="match status" value="1"/>
</dbReference>
<evidence type="ECO:0000313" key="10">
    <source>
        <dbReference type="WBParaSite" id="maker-uti_cns_0001881-snap-gene-0.20-mRNA-1"/>
    </source>
</evidence>
<keyword evidence="9" id="KW-1185">Reference proteome</keyword>
<evidence type="ECO:0000256" key="3">
    <source>
        <dbReference type="ARBA" id="ARBA00022741"/>
    </source>
</evidence>
<dbReference type="PROSITE" id="PS00107">
    <property type="entry name" value="PROTEIN_KINASE_ATP"/>
    <property type="match status" value="1"/>
</dbReference>
<feature type="binding site" evidence="6">
    <location>
        <position position="55"/>
    </location>
    <ligand>
        <name>ATP</name>
        <dbReference type="ChEBI" id="CHEBI:30616"/>
    </ligand>
</feature>
<reference evidence="10" key="1">
    <citation type="submission" date="2016-11" db="UniProtKB">
        <authorList>
            <consortium name="WormBaseParasite"/>
        </authorList>
    </citation>
    <scope>IDENTIFICATION</scope>
</reference>
<dbReference type="SMART" id="SM00220">
    <property type="entry name" value="S_TKc"/>
    <property type="match status" value="1"/>
</dbReference>
<dbReference type="GO" id="GO:0005634">
    <property type="term" value="C:nucleus"/>
    <property type="evidence" value="ECO:0007669"/>
    <property type="project" value="TreeGrafter"/>
</dbReference>
<evidence type="ECO:0000256" key="1">
    <source>
        <dbReference type="ARBA" id="ARBA00022527"/>
    </source>
</evidence>
<name>A0A1I8GH43_9PLAT</name>
<feature type="domain" description="Protein kinase" evidence="8">
    <location>
        <begin position="20"/>
        <end position="190"/>
    </location>
</feature>
<keyword evidence="1 7" id="KW-0723">Serine/threonine-protein kinase</keyword>
<dbReference type="Gene3D" id="3.30.200.20">
    <property type="entry name" value="Phosphorylase Kinase, domain 1"/>
    <property type="match status" value="1"/>
</dbReference>
<dbReference type="SUPFAM" id="SSF56112">
    <property type="entry name" value="Protein kinase-like (PK-like)"/>
    <property type="match status" value="1"/>
</dbReference>